<organism evidence="2 3">
    <name type="scientific">Pristionchus entomophagus</name>
    <dbReference type="NCBI Taxonomy" id="358040"/>
    <lineage>
        <taxon>Eukaryota</taxon>
        <taxon>Metazoa</taxon>
        <taxon>Ecdysozoa</taxon>
        <taxon>Nematoda</taxon>
        <taxon>Chromadorea</taxon>
        <taxon>Rhabditida</taxon>
        <taxon>Rhabditina</taxon>
        <taxon>Diplogasteromorpha</taxon>
        <taxon>Diplogasteroidea</taxon>
        <taxon>Neodiplogasteridae</taxon>
        <taxon>Pristionchus</taxon>
    </lineage>
</organism>
<comment type="caution">
    <text evidence="2">The sequence shown here is derived from an EMBL/GenBank/DDBJ whole genome shotgun (WGS) entry which is preliminary data.</text>
</comment>
<dbReference type="Proteomes" id="UP001432027">
    <property type="component" value="Unassembled WGS sequence"/>
</dbReference>
<reference evidence="2" key="1">
    <citation type="submission" date="2023-10" db="EMBL/GenBank/DDBJ databases">
        <title>Genome assembly of Pristionchus species.</title>
        <authorList>
            <person name="Yoshida K."/>
            <person name="Sommer R.J."/>
        </authorList>
    </citation>
    <scope>NUCLEOTIDE SEQUENCE</scope>
    <source>
        <strain evidence="2">RS0144</strain>
    </source>
</reference>
<feature type="domain" description="AMMECR1" evidence="1">
    <location>
        <begin position="1"/>
        <end position="192"/>
    </location>
</feature>
<dbReference type="EMBL" id="BTSX01000006">
    <property type="protein sequence ID" value="GMT05303.1"/>
    <property type="molecule type" value="Genomic_DNA"/>
</dbReference>
<dbReference type="PANTHER" id="PTHR13016:SF0">
    <property type="entry name" value="AMME SYNDROME CANDIDATE GENE 1 PROTEIN"/>
    <property type="match status" value="1"/>
</dbReference>
<dbReference type="InterPro" id="IPR002733">
    <property type="entry name" value="AMMECR1_domain"/>
</dbReference>
<accession>A0AAV5UG95</accession>
<evidence type="ECO:0000259" key="1">
    <source>
        <dbReference type="PROSITE" id="PS51112"/>
    </source>
</evidence>
<name>A0AAV5UG95_9BILA</name>
<dbReference type="InterPro" id="IPR036071">
    <property type="entry name" value="AMMECR1_dom_sf"/>
</dbReference>
<protein>
    <recommendedName>
        <fullName evidence="1">AMMECR1 domain-containing protein</fullName>
    </recommendedName>
</protein>
<dbReference type="PANTHER" id="PTHR13016">
    <property type="entry name" value="AMMECR1 HOMOLOG"/>
    <property type="match status" value="1"/>
</dbReference>
<dbReference type="Gene3D" id="3.30.700.20">
    <property type="entry name" value="Hypothetical protein ph0010, domain 1"/>
    <property type="match status" value="1"/>
</dbReference>
<sequence>ISRDMAAYCFDTLASHLEGRRPPIAPPSIPTTAKFPLFVTWKKGSGHRLRGCIGTFAEEKLPEGLAEYALTAGLKDSRFDPISIQELPQLQCGVSLLVQFEPAANYLDWQVGVHGIRIHFTDPTAGGARRSGVFLPEVATEQGWNHLETLDALLRKAGYRHEISESLRQSVQVTRFQSEKVVMSFQEWQADYHKRG</sequence>
<keyword evidence="3" id="KW-1185">Reference proteome</keyword>
<dbReference type="SUPFAM" id="SSF143447">
    <property type="entry name" value="AMMECR1-like"/>
    <property type="match status" value="1"/>
</dbReference>
<proteinExistence type="predicted"/>
<feature type="non-terminal residue" evidence="2">
    <location>
        <position position="1"/>
    </location>
</feature>
<dbReference type="NCBIfam" id="TIGR00296">
    <property type="entry name" value="TIGR00296 family protein"/>
    <property type="match status" value="1"/>
</dbReference>
<dbReference type="PROSITE" id="PS51112">
    <property type="entry name" value="AMMECR1"/>
    <property type="match status" value="1"/>
</dbReference>
<dbReference type="InterPro" id="IPR023473">
    <property type="entry name" value="AMMECR1"/>
</dbReference>
<dbReference type="Pfam" id="PF01871">
    <property type="entry name" value="AMMECR1"/>
    <property type="match status" value="1"/>
</dbReference>
<gene>
    <name evidence="2" type="ORF">PENTCL1PPCAC_27477</name>
</gene>
<dbReference type="AlphaFoldDB" id="A0AAV5UG95"/>
<dbReference type="InterPro" id="IPR027485">
    <property type="entry name" value="AMMECR1_N"/>
</dbReference>
<evidence type="ECO:0000313" key="3">
    <source>
        <dbReference type="Proteomes" id="UP001432027"/>
    </source>
</evidence>
<evidence type="ECO:0000313" key="2">
    <source>
        <dbReference type="EMBL" id="GMT05303.1"/>
    </source>
</evidence>